<evidence type="ECO:0000313" key="2">
    <source>
        <dbReference type="EMBL" id="PIR04376.1"/>
    </source>
</evidence>
<reference evidence="2 3" key="1">
    <citation type="submission" date="2017-09" db="EMBL/GenBank/DDBJ databases">
        <title>Depth-based differentiation of microbial function through sediment-hosted aquifers and enrichment of novel symbionts in the deep terrestrial subsurface.</title>
        <authorList>
            <person name="Probst A.J."/>
            <person name="Ladd B."/>
            <person name="Jarett J.K."/>
            <person name="Geller-Mcgrath D.E."/>
            <person name="Sieber C.M."/>
            <person name="Emerson J.B."/>
            <person name="Anantharaman K."/>
            <person name="Thomas B.C."/>
            <person name="Malmstrom R."/>
            <person name="Stieglmeier M."/>
            <person name="Klingl A."/>
            <person name="Woyke T."/>
            <person name="Ryan C.M."/>
            <person name="Banfield J.F."/>
        </authorList>
    </citation>
    <scope>NUCLEOTIDE SEQUENCE [LARGE SCALE GENOMIC DNA]</scope>
    <source>
        <strain evidence="2">CG11_big_fil_rev_8_21_14_0_20_39_34</strain>
    </source>
</reference>
<keyword evidence="1" id="KW-0812">Transmembrane</keyword>
<evidence type="ECO:0000256" key="1">
    <source>
        <dbReference type="SAM" id="Phobius"/>
    </source>
</evidence>
<keyword evidence="1" id="KW-0472">Membrane</keyword>
<evidence type="ECO:0000313" key="3">
    <source>
        <dbReference type="Proteomes" id="UP000229600"/>
    </source>
</evidence>
<comment type="caution">
    <text evidence="2">The sequence shown here is derived from an EMBL/GenBank/DDBJ whole genome shotgun (WGS) entry which is preliminary data.</text>
</comment>
<dbReference type="EMBL" id="PCWN01000003">
    <property type="protein sequence ID" value="PIR04376.1"/>
    <property type="molecule type" value="Genomic_DNA"/>
</dbReference>
<name>A0A2H0N8E6_9BACT</name>
<gene>
    <name evidence="2" type="ORF">COV59_00835</name>
</gene>
<keyword evidence="1" id="KW-1133">Transmembrane helix</keyword>
<organism evidence="2 3">
    <name type="scientific">Candidatus Magasanikbacteria bacterium CG11_big_fil_rev_8_21_14_0_20_39_34</name>
    <dbReference type="NCBI Taxonomy" id="1974653"/>
    <lineage>
        <taxon>Bacteria</taxon>
        <taxon>Candidatus Magasanikiibacteriota</taxon>
    </lineage>
</organism>
<dbReference type="Proteomes" id="UP000229600">
    <property type="component" value="Unassembled WGS sequence"/>
</dbReference>
<accession>A0A2H0N8E6</accession>
<proteinExistence type="predicted"/>
<sequence>MKYLDPFYLLLRFVVLRRLYKANLSPAQFAFLEDNTGKQRLSLWVTLIVSVPLYFGVVQSEGNQDRLLMGMIGFVAVTGSGWYVLSFGGIPAKLLDAAMEITFYMWTSFVCALTATLLVLITMFPPLCWPALFIIYLGAIFSGMQYDTTDGMKIGLDETLQRHSRAALQYYKREGIHPDEERNE</sequence>
<protein>
    <submittedName>
        <fullName evidence="2">Uncharacterized protein</fullName>
    </submittedName>
</protein>
<feature type="transmembrane region" description="Helical" evidence="1">
    <location>
        <begin position="41"/>
        <end position="58"/>
    </location>
</feature>
<dbReference type="AlphaFoldDB" id="A0A2H0N8E6"/>
<feature type="transmembrane region" description="Helical" evidence="1">
    <location>
        <begin position="67"/>
        <end position="89"/>
    </location>
</feature>
<feature type="transmembrane region" description="Helical" evidence="1">
    <location>
        <begin position="101"/>
        <end position="120"/>
    </location>
</feature>
<feature type="transmembrane region" description="Helical" evidence="1">
    <location>
        <begin position="127"/>
        <end position="146"/>
    </location>
</feature>